<dbReference type="AlphaFoldDB" id="A0A3A8EHU8"/>
<protein>
    <submittedName>
        <fullName evidence="1">Uncharacterized protein</fullName>
    </submittedName>
</protein>
<gene>
    <name evidence="1" type="ORF">D7V32_02530</name>
</gene>
<evidence type="ECO:0000313" key="2">
    <source>
        <dbReference type="Proteomes" id="UP000282388"/>
    </source>
</evidence>
<name>A0A3A8EHU8_9GAMM</name>
<dbReference type="EMBL" id="RAXV01000003">
    <property type="protein sequence ID" value="RKG33698.1"/>
    <property type="molecule type" value="Genomic_DNA"/>
</dbReference>
<dbReference type="Proteomes" id="UP000282388">
    <property type="component" value="Unassembled WGS sequence"/>
</dbReference>
<sequence length="146" mass="17028">MTNINLFNDFIKFQLKMNLQSSLNRSYSSSIGEIKSYTKEPNAIKKEIYGNQKPKENTELAHSFCNCFSVMTPHFIFLKKSMPALNIYTILKRLFTKIVINKYDVYSMIFLIGTILINMNKENTNHIGKQSIDYLNNLSEKHSEEQ</sequence>
<proteinExistence type="predicted"/>
<dbReference type="RefSeq" id="WP_120401356.1">
    <property type="nucleotide sequence ID" value="NZ_RAXV01000003.1"/>
</dbReference>
<keyword evidence="2" id="KW-1185">Reference proteome</keyword>
<comment type="caution">
    <text evidence="1">The sequence shown here is derived from an EMBL/GenBank/DDBJ whole genome shotgun (WGS) entry which is preliminary data.</text>
</comment>
<evidence type="ECO:0000313" key="1">
    <source>
        <dbReference type="EMBL" id="RKG33698.1"/>
    </source>
</evidence>
<organism evidence="1 2">
    <name type="scientific">Acinetobacter tianfuensis</name>
    <dbReference type="NCBI Taxonomy" id="2419603"/>
    <lineage>
        <taxon>Bacteria</taxon>
        <taxon>Pseudomonadati</taxon>
        <taxon>Pseudomonadota</taxon>
        <taxon>Gammaproteobacteria</taxon>
        <taxon>Moraxellales</taxon>
        <taxon>Moraxellaceae</taxon>
        <taxon>Acinetobacter</taxon>
    </lineage>
</organism>
<accession>A0A3A8EHU8</accession>
<reference evidence="1 2" key="1">
    <citation type="submission" date="2018-09" db="EMBL/GenBank/DDBJ databases">
        <title>The draft genome of Acinetobacter spp. strains.</title>
        <authorList>
            <person name="Qin J."/>
            <person name="Feng Y."/>
            <person name="Zong Z."/>
        </authorList>
    </citation>
    <scope>NUCLEOTIDE SEQUENCE [LARGE SCALE GENOMIC DNA]</scope>
    <source>
        <strain evidence="1 2">WCHAc060012</strain>
    </source>
</reference>